<dbReference type="Proteomes" id="UP000076131">
    <property type="component" value="Unassembled WGS sequence"/>
</dbReference>
<sequence>MPGPAISSVPPASLRATPRPLRRLTLELFGIVALKVAALTLIWWVVFAPQPKADVSPAAVAQRLAPAAHAPTEARP</sequence>
<accession>A0A154QJX2</accession>
<protein>
    <recommendedName>
        <fullName evidence="4">Energy transducer TonB</fullName>
    </recommendedName>
</protein>
<dbReference type="NCBIfam" id="NF045611">
    <property type="entry name" value="small_CydP"/>
    <property type="match status" value="1"/>
</dbReference>
<keyword evidence="1" id="KW-0812">Transmembrane</keyword>
<feature type="transmembrane region" description="Helical" evidence="1">
    <location>
        <begin position="24"/>
        <end position="46"/>
    </location>
</feature>
<dbReference type="AlphaFoldDB" id="A0A154QJX2"/>
<keyword evidence="1" id="KW-0472">Membrane</keyword>
<organism evidence="2 3">
    <name type="scientific">Rhodanobacter thiooxydans</name>
    <dbReference type="NCBI Taxonomy" id="416169"/>
    <lineage>
        <taxon>Bacteria</taxon>
        <taxon>Pseudomonadati</taxon>
        <taxon>Pseudomonadota</taxon>
        <taxon>Gammaproteobacteria</taxon>
        <taxon>Lysobacterales</taxon>
        <taxon>Rhodanobacteraceae</taxon>
        <taxon>Rhodanobacter</taxon>
    </lineage>
</organism>
<evidence type="ECO:0008006" key="4">
    <source>
        <dbReference type="Google" id="ProtNLM"/>
    </source>
</evidence>
<dbReference type="RefSeq" id="WP_008435078.1">
    <property type="nucleotide sequence ID" value="NZ_LVJS01000027.1"/>
</dbReference>
<dbReference type="InterPro" id="IPR054636">
    <property type="entry name" value="CydP"/>
</dbReference>
<gene>
    <name evidence="2" type="ORF">RHOFW104T7_08725</name>
</gene>
<evidence type="ECO:0000313" key="3">
    <source>
        <dbReference type="Proteomes" id="UP000076131"/>
    </source>
</evidence>
<keyword evidence="1" id="KW-1133">Transmembrane helix</keyword>
<proteinExistence type="predicted"/>
<reference evidence="2 3" key="1">
    <citation type="journal article" date="2016" name="MBio">
        <title>Lateral Gene Transfer in a Heavy Metal-Contaminated-Groundwater Microbial Community.</title>
        <authorList>
            <person name="Hemme C.L."/>
            <person name="Green S.J."/>
            <person name="Rishishwar L."/>
            <person name="Prakash O."/>
            <person name="Pettenato A."/>
            <person name="Chakraborty R."/>
            <person name="Deutschbauer A.M."/>
            <person name="Van Nostrand J.D."/>
            <person name="Wu L."/>
            <person name="He Z."/>
            <person name="Jordan I.K."/>
            <person name="Hazen T.C."/>
            <person name="Arkin A.P."/>
            <person name="Kostka J.E."/>
            <person name="Zhou J."/>
        </authorList>
    </citation>
    <scope>NUCLEOTIDE SEQUENCE [LARGE SCALE GENOMIC DNA]</scope>
    <source>
        <strain evidence="2 3">FW104-T7</strain>
    </source>
</reference>
<evidence type="ECO:0000256" key="1">
    <source>
        <dbReference type="SAM" id="Phobius"/>
    </source>
</evidence>
<comment type="caution">
    <text evidence="2">The sequence shown here is derived from an EMBL/GenBank/DDBJ whole genome shotgun (WGS) entry which is preliminary data.</text>
</comment>
<name>A0A154QJX2_9GAMM</name>
<dbReference type="STRING" id="416169.RHOFW104T7_08725"/>
<evidence type="ECO:0000313" key="2">
    <source>
        <dbReference type="EMBL" id="KZC24464.1"/>
    </source>
</evidence>
<dbReference type="EMBL" id="LVJS01000027">
    <property type="protein sequence ID" value="KZC24464.1"/>
    <property type="molecule type" value="Genomic_DNA"/>
</dbReference>
<keyword evidence="3" id="KW-1185">Reference proteome</keyword>